<dbReference type="RefSeq" id="WP_252114973.1">
    <property type="nucleotide sequence ID" value="NZ_JAMSCK010000005.1"/>
</dbReference>
<dbReference type="Gene3D" id="2.40.10.500">
    <property type="match status" value="1"/>
</dbReference>
<dbReference type="InterPro" id="IPR001258">
    <property type="entry name" value="NHL_repeat"/>
</dbReference>
<dbReference type="NCBIfam" id="NF012211">
    <property type="entry name" value="tand_rpt_95"/>
    <property type="match status" value="5"/>
</dbReference>
<proteinExistence type="predicted"/>
<dbReference type="PANTHER" id="PTHR46343:SF2">
    <property type="entry name" value="SUSHI_VON WILLEBRAND FACTOR TYPE A_EGF_PENTRAXIN DOMAIN-CONTAINING 1"/>
    <property type="match status" value="1"/>
</dbReference>
<dbReference type="Pfam" id="PF17963">
    <property type="entry name" value="Big_9"/>
    <property type="match status" value="5"/>
</dbReference>
<evidence type="ECO:0000256" key="3">
    <source>
        <dbReference type="PROSITE-ProRule" id="PRU00504"/>
    </source>
</evidence>
<dbReference type="PROSITE" id="PS50825">
    <property type="entry name" value="HYR"/>
    <property type="match status" value="1"/>
</dbReference>
<keyword evidence="2" id="KW-0677">Repeat</keyword>
<keyword evidence="6" id="KW-1185">Reference proteome</keyword>
<name>A0ABT0Z5C8_9FLAO</name>
<keyword evidence="1" id="KW-0732">Signal</keyword>
<evidence type="ECO:0000313" key="5">
    <source>
        <dbReference type="EMBL" id="MCM8570640.1"/>
    </source>
</evidence>
<dbReference type="EMBL" id="JAMSCK010000005">
    <property type="protein sequence ID" value="MCM8570640.1"/>
    <property type="molecule type" value="Genomic_DNA"/>
</dbReference>
<gene>
    <name evidence="5" type="ORF">NE848_14690</name>
</gene>
<accession>A0ABT0Z5C8</accession>
<dbReference type="CDD" id="cd05819">
    <property type="entry name" value="NHL"/>
    <property type="match status" value="1"/>
</dbReference>
<sequence>MISAADICYSKGFPLGKACTFFLLFFVFFIEGFGQDPSTEIPSFTHLDSRFIDGADADDTSGMVLAVDTDSEGNVYILTFGKGVFKYNYETGSYEKIINDQLGDPGQLNAPLDLALDSNDVIYIADSGSKLIKKFDTSGASLGAIGVGTGGDGRDEFWQPTGLEFDRNDNLYIVDAYRGDNAAVTERYFLKIYYADGNFRSWQGTGSHPLNNPYRVAANDDYIFIGHAENNGETLVFNKQLEYVKTLDNIGSTGSIFIDNFDFVYVVDYADRIELNQVFELVNGNLGFFEILGLYNEISAGIAAGDFKIQVYNSSLNWVKTINDAPVNSKPDDIQFPVDIALDDCDKMYLNDGELDGLAINFNLEIYERSPSNDIVSPIAQCVGDFELQLVDGSASISVDDINNGSTDNCGIADITLSQSSFTDADVGENTVTMTVTDNAGNQDTCTVQVTVTGEEVSNQAPIATADSYSTDFETTLTVSAANGVLSNDTDPDGDALTAQLQTDVSNGSLNLDGDGSFTYTPNTGFSGEDTFIYIANDGELDSNEVTVTITVNPEPNQAPTATADSYSTDFETTLTVSAANGVLSNDTDPDGDALIAQLQTDVSNGTLNLNEDGSFTYTPDTGFSGEDTFTYIANDGELDSNEVTVTITVNPEPNQAPTAVADSYATGFETTLTVSAANGVLSNDTDPDGDALTAQLQTDVSNGSLNLDGDGSFTYTPNAGFSGDDAFTYIVNDGELNSNEVTVTITVNPEPNQAPTAVADSYATGFETTLTVSAANGVLSNDTDPDGDALTAQLQTDVSNGSLNLDGDGSFTYTPDTGFSGEDSFTYLATDGELSSNVATVTINVSATLSLNCPGDYEVFADENCQYFVPDFSEIVEVSPEGATIEQSMPPGSTTITNADPFITITASYEGQTESCDIYLLLKDEIEPAITCISDQTVTVNEGETYTLPDYRSQLQVSDNCENYQVVQDPAPRTEITEDTEVSFTVTDQAGNMNTCGFQLNLITEGSLSIACPSDKTESLDDGCSFEVPDYTGEAQVTNGGGAEVSQEPAPGTVVTGSEFEVFLRVEQNGESDECSFLVTLEDTIAPEALCVSDYEIILNEGDTVNLDPLRIDNGSSDNCGDISLSLDKTEFTSADEGANTVMLTVTDLSGNVSSCETTVQVTVSNIDVNQPPVAYDEEYTTEMNTMLSVSASNGVLVNDTDPENDELTAILDTDVENGTLQLNADGSFTYTPDTGFVGQDYFTYVANDGEYDSNTIFVSINVVDSSGEFGCTSQVVLGLGPEGEASLDIGLLYHGNAEGIELSADQLLFDCNDIGENTVTLTYTGRLEGSCEIPVMVVDDTPPVLQLRDISIDLNLQGVATISFEDINNGSYDECDGDVIYTLSKMIFSCKDLGENIIQVTAEDESGNTATASTIVRVFAEQEICSDPLPGSEYIFIYPNPNSGSFKIATPGDVSIQRVEIFDKRGRFIMAKNFESTDSEYAMDLGPLQEAVYVLKLETNEGVYVKRMIFKRD</sequence>
<dbReference type="PANTHER" id="PTHR46343">
    <property type="entry name" value="HYR DOMAIN-CONTAINING PROTEIN"/>
    <property type="match status" value="1"/>
</dbReference>
<dbReference type="InterPro" id="IPR011042">
    <property type="entry name" value="6-blade_b-propeller_TolB-like"/>
</dbReference>
<feature type="repeat" description="NHL" evidence="3">
    <location>
        <begin position="103"/>
        <end position="138"/>
    </location>
</feature>
<evidence type="ECO:0000313" key="6">
    <source>
        <dbReference type="Proteomes" id="UP001155077"/>
    </source>
</evidence>
<dbReference type="InterPro" id="IPR043555">
    <property type="entry name" value="SRPX-like"/>
</dbReference>
<dbReference type="InterPro" id="IPR003410">
    <property type="entry name" value="HYR_dom"/>
</dbReference>
<dbReference type="PROSITE" id="PS51125">
    <property type="entry name" value="NHL"/>
    <property type="match status" value="1"/>
</dbReference>
<dbReference type="Pfam" id="PF02494">
    <property type="entry name" value="HYR"/>
    <property type="match status" value="1"/>
</dbReference>
<organism evidence="5 6">
    <name type="scientific">Gramella jeungdoensis</name>
    <dbReference type="NCBI Taxonomy" id="708091"/>
    <lineage>
        <taxon>Bacteria</taxon>
        <taxon>Pseudomonadati</taxon>
        <taxon>Bacteroidota</taxon>
        <taxon>Flavobacteriia</taxon>
        <taxon>Flavobacteriales</taxon>
        <taxon>Flavobacteriaceae</taxon>
        <taxon>Christiangramia</taxon>
    </lineage>
</organism>
<dbReference type="NCBIfam" id="TIGR04183">
    <property type="entry name" value="Por_Secre_tail"/>
    <property type="match status" value="1"/>
</dbReference>
<dbReference type="Pfam" id="PF18962">
    <property type="entry name" value="Por_Secre_tail"/>
    <property type="match status" value="1"/>
</dbReference>
<comment type="caution">
    <text evidence="5">The sequence shown here is derived from an EMBL/GenBank/DDBJ whole genome shotgun (WGS) entry which is preliminary data.</text>
</comment>
<evidence type="ECO:0000256" key="2">
    <source>
        <dbReference type="ARBA" id="ARBA00022737"/>
    </source>
</evidence>
<dbReference type="Gene3D" id="2.120.10.30">
    <property type="entry name" value="TolB, C-terminal domain"/>
    <property type="match status" value="1"/>
</dbReference>
<feature type="domain" description="HYR" evidence="4">
    <location>
        <begin position="373"/>
        <end position="454"/>
    </location>
</feature>
<dbReference type="Proteomes" id="UP001155077">
    <property type="component" value="Unassembled WGS sequence"/>
</dbReference>
<dbReference type="Gene3D" id="2.60.40.3440">
    <property type="match status" value="4"/>
</dbReference>
<dbReference type="InterPro" id="IPR026444">
    <property type="entry name" value="Secre_tail"/>
</dbReference>
<dbReference type="Gene3D" id="2.60.40.2810">
    <property type="match status" value="1"/>
</dbReference>
<evidence type="ECO:0000259" key="4">
    <source>
        <dbReference type="PROSITE" id="PS50825"/>
    </source>
</evidence>
<dbReference type="SUPFAM" id="SSF63825">
    <property type="entry name" value="YWTD domain"/>
    <property type="match status" value="1"/>
</dbReference>
<protein>
    <submittedName>
        <fullName evidence="5">Ig-like domain-containing protein</fullName>
    </submittedName>
</protein>
<reference evidence="5" key="1">
    <citation type="submission" date="2022-06" db="EMBL/GenBank/DDBJ databases">
        <title>Gramella sediminis sp. nov., isolated from deep-sea sediment of the Indian Ocean.</title>
        <authorList>
            <person name="Yang L."/>
        </authorList>
    </citation>
    <scope>NUCLEOTIDE SEQUENCE</scope>
    <source>
        <strain evidence="5">HMD3159</strain>
    </source>
</reference>
<evidence type="ECO:0000256" key="1">
    <source>
        <dbReference type="ARBA" id="ARBA00022729"/>
    </source>
</evidence>